<organism evidence="2 3">
    <name type="scientific">Pisum sativum</name>
    <name type="common">Garden pea</name>
    <name type="synonym">Lathyrus oleraceus</name>
    <dbReference type="NCBI Taxonomy" id="3888"/>
    <lineage>
        <taxon>Eukaryota</taxon>
        <taxon>Viridiplantae</taxon>
        <taxon>Streptophyta</taxon>
        <taxon>Embryophyta</taxon>
        <taxon>Tracheophyta</taxon>
        <taxon>Spermatophyta</taxon>
        <taxon>Magnoliopsida</taxon>
        <taxon>eudicotyledons</taxon>
        <taxon>Gunneridae</taxon>
        <taxon>Pentapetalae</taxon>
        <taxon>rosids</taxon>
        <taxon>fabids</taxon>
        <taxon>Fabales</taxon>
        <taxon>Fabaceae</taxon>
        <taxon>Papilionoideae</taxon>
        <taxon>50 kb inversion clade</taxon>
        <taxon>NPAAA clade</taxon>
        <taxon>Hologalegina</taxon>
        <taxon>IRL clade</taxon>
        <taxon>Fabeae</taxon>
        <taxon>Lathyrus</taxon>
    </lineage>
</organism>
<evidence type="ECO:0000313" key="3">
    <source>
        <dbReference type="Proteomes" id="UP001058974"/>
    </source>
</evidence>
<sequence length="219" mass="25339">MAAINEIKKPKVHLAVFSTDKRVITGIQNLAEGFNHEVSFFSSIPQNHTDFLGFQFIVMDGFMAEFDRYEFVKSVTKEANLPVVVLCDPTVKGYELRNVNALRNGAISYWLLPVGPDDYMQIEPIRKGKASGSTTIRRRRWAKKMYEICREFGDIDEVVIQAKKDKHGKRYDFVRFFNVENENFLVAKLNNIFIGNRKILATYLGFRGEALEDFNMHKR</sequence>
<dbReference type="InterPro" id="IPR011006">
    <property type="entry name" value="CheY-like_superfamily"/>
</dbReference>
<protein>
    <recommendedName>
        <fullName evidence="1">RRM domain-containing protein</fullName>
    </recommendedName>
</protein>
<name>A0A9D4W985_PEA</name>
<dbReference type="EMBL" id="JAMSHJ010000006">
    <property type="protein sequence ID" value="KAI5397174.1"/>
    <property type="molecule type" value="Genomic_DNA"/>
</dbReference>
<dbReference type="SUPFAM" id="SSF54928">
    <property type="entry name" value="RNA-binding domain, RBD"/>
    <property type="match status" value="1"/>
</dbReference>
<dbReference type="Proteomes" id="UP001058974">
    <property type="component" value="Chromosome 6"/>
</dbReference>
<dbReference type="GO" id="GO:0003723">
    <property type="term" value="F:RNA binding"/>
    <property type="evidence" value="ECO:0007669"/>
    <property type="project" value="InterPro"/>
</dbReference>
<evidence type="ECO:0000313" key="2">
    <source>
        <dbReference type="EMBL" id="KAI5397174.1"/>
    </source>
</evidence>
<dbReference type="InterPro" id="IPR000504">
    <property type="entry name" value="RRM_dom"/>
</dbReference>
<evidence type="ECO:0000259" key="1">
    <source>
        <dbReference type="Pfam" id="PF00076"/>
    </source>
</evidence>
<dbReference type="CDD" id="cd00590">
    <property type="entry name" value="RRM_SF"/>
    <property type="match status" value="1"/>
</dbReference>
<dbReference type="AlphaFoldDB" id="A0A9D4W985"/>
<keyword evidence="3" id="KW-1185">Reference proteome</keyword>
<dbReference type="Pfam" id="PF00076">
    <property type="entry name" value="RRM_1"/>
    <property type="match status" value="1"/>
</dbReference>
<reference evidence="2 3" key="1">
    <citation type="journal article" date="2022" name="Nat. Genet.">
        <title>Improved pea reference genome and pan-genome highlight genomic features and evolutionary characteristics.</title>
        <authorList>
            <person name="Yang T."/>
            <person name="Liu R."/>
            <person name="Luo Y."/>
            <person name="Hu S."/>
            <person name="Wang D."/>
            <person name="Wang C."/>
            <person name="Pandey M.K."/>
            <person name="Ge S."/>
            <person name="Xu Q."/>
            <person name="Li N."/>
            <person name="Li G."/>
            <person name="Huang Y."/>
            <person name="Saxena R.K."/>
            <person name="Ji Y."/>
            <person name="Li M."/>
            <person name="Yan X."/>
            <person name="He Y."/>
            <person name="Liu Y."/>
            <person name="Wang X."/>
            <person name="Xiang C."/>
            <person name="Varshney R.K."/>
            <person name="Ding H."/>
            <person name="Gao S."/>
            <person name="Zong X."/>
        </authorList>
    </citation>
    <scope>NUCLEOTIDE SEQUENCE [LARGE SCALE GENOMIC DNA]</scope>
    <source>
        <strain evidence="2 3">cv. Zhongwan 6</strain>
    </source>
</reference>
<dbReference type="SUPFAM" id="SSF52172">
    <property type="entry name" value="CheY-like"/>
    <property type="match status" value="1"/>
</dbReference>
<dbReference type="InterPro" id="IPR035979">
    <property type="entry name" value="RBD_domain_sf"/>
</dbReference>
<feature type="domain" description="RRM" evidence="1">
    <location>
        <begin position="144"/>
        <end position="199"/>
    </location>
</feature>
<dbReference type="Gramene" id="Psat06G0312100-T1">
    <property type="protein sequence ID" value="KAI5397174.1"/>
    <property type="gene ID" value="KIW84_063121"/>
</dbReference>
<dbReference type="Gene3D" id="3.30.70.330">
    <property type="match status" value="1"/>
</dbReference>
<comment type="caution">
    <text evidence="2">The sequence shown here is derived from an EMBL/GenBank/DDBJ whole genome shotgun (WGS) entry which is preliminary data.</text>
</comment>
<accession>A0A9D4W985</accession>
<gene>
    <name evidence="2" type="ORF">KIW84_063121</name>
</gene>
<proteinExistence type="predicted"/>
<dbReference type="InterPro" id="IPR012677">
    <property type="entry name" value="Nucleotide-bd_a/b_plait_sf"/>
</dbReference>